<dbReference type="VEuPathDB" id="VectorBase:LDEU005581"/>
<proteinExistence type="inferred from homology"/>
<dbReference type="STRING" id="299467.A0A443SG07"/>
<keyword evidence="3 7" id="KW-0547">Nucleotide-binding</keyword>
<dbReference type="InterPro" id="IPR000719">
    <property type="entry name" value="Prot_kinase_dom"/>
</dbReference>
<dbReference type="EMBL" id="NCKV01002742">
    <property type="protein sequence ID" value="RWS26458.1"/>
    <property type="molecule type" value="Genomic_DNA"/>
</dbReference>
<protein>
    <submittedName>
        <fullName evidence="11">Serine/threonine-protein kinase Doa-like isoform X3</fullName>
    </submittedName>
</protein>
<comment type="caution">
    <text evidence="11">The sequence shown here is derived from an EMBL/GenBank/DDBJ whole genome shotgun (WGS) entry which is preliminary data.</text>
</comment>
<keyword evidence="2" id="KW-0808">Transferase</keyword>
<dbReference type="Gene3D" id="3.30.200.20">
    <property type="entry name" value="Phosphorylase Kinase, domain 1"/>
    <property type="match status" value="1"/>
</dbReference>
<evidence type="ECO:0000256" key="6">
    <source>
        <dbReference type="ARBA" id="ARBA00037966"/>
    </source>
</evidence>
<evidence type="ECO:0000256" key="8">
    <source>
        <dbReference type="RuleBase" id="RU000304"/>
    </source>
</evidence>
<dbReference type="Pfam" id="PF00069">
    <property type="entry name" value="Pkinase"/>
    <property type="match status" value="1"/>
</dbReference>
<evidence type="ECO:0000256" key="2">
    <source>
        <dbReference type="ARBA" id="ARBA00022679"/>
    </source>
</evidence>
<dbReference type="GO" id="GO:0004674">
    <property type="term" value="F:protein serine/threonine kinase activity"/>
    <property type="evidence" value="ECO:0007669"/>
    <property type="project" value="UniProtKB-KW"/>
</dbReference>
<dbReference type="GO" id="GO:0005524">
    <property type="term" value="F:ATP binding"/>
    <property type="evidence" value="ECO:0007669"/>
    <property type="project" value="UniProtKB-UniRule"/>
</dbReference>
<dbReference type="GO" id="GO:0043484">
    <property type="term" value="P:regulation of RNA splicing"/>
    <property type="evidence" value="ECO:0007669"/>
    <property type="project" value="TreeGrafter"/>
</dbReference>
<evidence type="ECO:0000256" key="7">
    <source>
        <dbReference type="PROSITE-ProRule" id="PRU10141"/>
    </source>
</evidence>
<sequence>MNAFIVVICVILILSIVVVYGLRNKFKFNTKLMDDERDLDFRTVIRVENSDESRSRSCSMNSDTALYTVSPSKYPSSDRRSSNSTLKSKSRSISSECSYASSECSETSNSSYSSTSSSKNEESNSNSSDTEKEYAEENGKNTVCRGKKDLFKQGRVIIERYIINERLGAGTFGLVVSASDINMDCEVAIKVINSKKHSKMAKEEVAVYQKLSELDPQGKHLFVTMFDFFVLDIYSCIVFEILGLSVYEYQKRREYKPYVLDEIRHIAYQICYAVDFLHEHCIAHTDLKPENVVFIEYPVPLSTHVKMIDLGSATSEEEGFSGVITTRHYRAPEVILRLGWNYSSDVWSIGCILFEMYEGDVLFPKTHANSVHVWMMERIVGPVPQDIKLRTRKSQYFDDQLQSLSDEQKEKFLNKCKPLYSYIRCVEDNDLFDLMFEMLNYEESQRITCFQAMKHQFFDKLHPNLRMY</sequence>
<evidence type="ECO:0000259" key="10">
    <source>
        <dbReference type="PROSITE" id="PS50011"/>
    </source>
</evidence>
<dbReference type="PROSITE" id="PS00108">
    <property type="entry name" value="PROTEIN_KINASE_ST"/>
    <property type="match status" value="1"/>
</dbReference>
<organism evidence="11 12">
    <name type="scientific">Leptotrombidium deliense</name>
    <dbReference type="NCBI Taxonomy" id="299467"/>
    <lineage>
        <taxon>Eukaryota</taxon>
        <taxon>Metazoa</taxon>
        <taxon>Ecdysozoa</taxon>
        <taxon>Arthropoda</taxon>
        <taxon>Chelicerata</taxon>
        <taxon>Arachnida</taxon>
        <taxon>Acari</taxon>
        <taxon>Acariformes</taxon>
        <taxon>Trombidiformes</taxon>
        <taxon>Prostigmata</taxon>
        <taxon>Anystina</taxon>
        <taxon>Parasitengona</taxon>
        <taxon>Trombiculoidea</taxon>
        <taxon>Trombiculidae</taxon>
        <taxon>Leptotrombidium</taxon>
    </lineage>
</organism>
<dbReference type="PROSITE" id="PS00107">
    <property type="entry name" value="PROTEIN_KINASE_ATP"/>
    <property type="match status" value="1"/>
</dbReference>
<keyword evidence="4 11" id="KW-0418">Kinase</keyword>
<dbReference type="InterPro" id="IPR008271">
    <property type="entry name" value="Ser/Thr_kinase_AS"/>
</dbReference>
<feature type="compositionally biased region" description="Low complexity" evidence="9">
    <location>
        <begin position="103"/>
        <end position="128"/>
    </location>
</feature>
<dbReference type="PANTHER" id="PTHR45646">
    <property type="entry name" value="SERINE/THREONINE-PROTEIN KINASE DOA-RELATED"/>
    <property type="match status" value="1"/>
</dbReference>
<dbReference type="OrthoDB" id="283111at2759"/>
<gene>
    <name evidence="11" type="ORF">B4U80_08897</name>
</gene>
<feature type="domain" description="Protein kinase" evidence="10">
    <location>
        <begin position="161"/>
        <end position="458"/>
    </location>
</feature>
<dbReference type="InterPro" id="IPR011009">
    <property type="entry name" value="Kinase-like_dom_sf"/>
</dbReference>
<evidence type="ECO:0000256" key="3">
    <source>
        <dbReference type="ARBA" id="ARBA00022741"/>
    </source>
</evidence>
<evidence type="ECO:0000256" key="9">
    <source>
        <dbReference type="SAM" id="MobiDB-lite"/>
    </source>
</evidence>
<evidence type="ECO:0000256" key="5">
    <source>
        <dbReference type="ARBA" id="ARBA00022840"/>
    </source>
</evidence>
<dbReference type="InterPro" id="IPR051175">
    <property type="entry name" value="CLK_kinases"/>
</dbReference>
<reference evidence="11 12" key="1">
    <citation type="journal article" date="2018" name="Gigascience">
        <title>Genomes of trombidid mites reveal novel predicted allergens and laterally-transferred genes associated with secondary metabolism.</title>
        <authorList>
            <person name="Dong X."/>
            <person name="Chaisiri K."/>
            <person name="Xia D."/>
            <person name="Armstrong S.D."/>
            <person name="Fang Y."/>
            <person name="Donnelly M.J."/>
            <person name="Kadowaki T."/>
            <person name="McGarry J.W."/>
            <person name="Darby A.C."/>
            <person name="Makepeace B.L."/>
        </authorList>
    </citation>
    <scope>NUCLEOTIDE SEQUENCE [LARGE SCALE GENOMIC DNA]</scope>
    <source>
        <strain evidence="11">UoL-UT</strain>
    </source>
</reference>
<dbReference type="InterPro" id="IPR017441">
    <property type="entry name" value="Protein_kinase_ATP_BS"/>
</dbReference>
<feature type="compositionally biased region" description="Basic and acidic residues" evidence="9">
    <location>
        <begin position="129"/>
        <end position="138"/>
    </location>
</feature>
<dbReference type="SUPFAM" id="SSF56112">
    <property type="entry name" value="Protein kinase-like (PK-like)"/>
    <property type="match status" value="1"/>
</dbReference>
<keyword evidence="12" id="KW-1185">Reference proteome</keyword>
<evidence type="ECO:0000313" key="12">
    <source>
        <dbReference type="Proteomes" id="UP000288716"/>
    </source>
</evidence>
<dbReference type="AlphaFoldDB" id="A0A443SG07"/>
<keyword evidence="1 8" id="KW-0723">Serine/threonine-protein kinase</keyword>
<dbReference type="Gene3D" id="1.10.510.10">
    <property type="entry name" value="Transferase(Phosphotransferase) domain 1"/>
    <property type="match status" value="1"/>
</dbReference>
<dbReference type="PROSITE" id="PS50011">
    <property type="entry name" value="PROTEIN_KINASE_DOM"/>
    <property type="match status" value="1"/>
</dbReference>
<accession>A0A443SG07</accession>
<feature type="region of interest" description="Disordered" evidence="9">
    <location>
        <begin position="103"/>
        <end position="138"/>
    </location>
</feature>
<evidence type="ECO:0000256" key="4">
    <source>
        <dbReference type="ARBA" id="ARBA00022777"/>
    </source>
</evidence>
<comment type="similarity">
    <text evidence="6">Belongs to the protein kinase superfamily. CMGC Ser/Thr protein kinase family. Lammer subfamily.</text>
</comment>
<dbReference type="Proteomes" id="UP000288716">
    <property type="component" value="Unassembled WGS sequence"/>
</dbReference>
<dbReference type="GO" id="GO:0005634">
    <property type="term" value="C:nucleus"/>
    <property type="evidence" value="ECO:0007669"/>
    <property type="project" value="TreeGrafter"/>
</dbReference>
<feature type="region of interest" description="Disordered" evidence="9">
    <location>
        <begin position="69"/>
        <end position="88"/>
    </location>
</feature>
<feature type="binding site" evidence="7">
    <location>
        <position position="190"/>
    </location>
    <ligand>
        <name>ATP</name>
        <dbReference type="ChEBI" id="CHEBI:30616"/>
    </ligand>
</feature>
<dbReference type="SMART" id="SM00220">
    <property type="entry name" value="S_TKc"/>
    <property type="match status" value="1"/>
</dbReference>
<keyword evidence="5 7" id="KW-0067">ATP-binding</keyword>
<evidence type="ECO:0000313" key="11">
    <source>
        <dbReference type="EMBL" id="RWS26458.1"/>
    </source>
</evidence>
<name>A0A443SG07_9ACAR</name>
<dbReference type="PANTHER" id="PTHR45646:SF11">
    <property type="entry name" value="SERINE_THREONINE-PROTEIN KINASE DOA"/>
    <property type="match status" value="1"/>
</dbReference>
<evidence type="ECO:0000256" key="1">
    <source>
        <dbReference type="ARBA" id="ARBA00022527"/>
    </source>
</evidence>